<accession>A0A2C5Y5W4</accession>
<reference evidence="1 2" key="1">
    <citation type="submission" date="2017-06" db="EMBL/GenBank/DDBJ databases">
        <title>Ant-infecting Ophiocordyceps genomes reveal a high diversity of potential behavioral manipulation genes and a possible major role for enterotoxins.</title>
        <authorList>
            <person name="De Bekker C."/>
            <person name="Evans H.C."/>
            <person name="Brachmann A."/>
            <person name="Hughes D.P."/>
        </authorList>
    </citation>
    <scope>NUCLEOTIDE SEQUENCE [LARGE SCALE GENOMIC DNA]</scope>
    <source>
        <strain evidence="1 2">Map64</strain>
    </source>
</reference>
<organism evidence="1 2">
    <name type="scientific">Ophiocordyceps australis</name>
    <dbReference type="NCBI Taxonomy" id="1399860"/>
    <lineage>
        <taxon>Eukaryota</taxon>
        <taxon>Fungi</taxon>
        <taxon>Dikarya</taxon>
        <taxon>Ascomycota</taxon>
        <taxon>Pezizomycotina</taxon>
        <taxon>Sordariomycetes</taxon>
        <taxon>Hypocreomycetidae</taxon>
        <taxon>Hypocreales</taxon>
        <taxon>Ophiocordycipitaceae</taxon>
        <taxon>Ophiocordyceps</taxon>
    </lineage>
</organism>
<sequence length="99" mass="11028">MEAAIEVLKNEKVVWKKEKFSPKVAVFGTPATAAQAVAWLILVGPIDAAEDVGLGLAEWVYKAAVPLPDFTIRRVLKKTLLTGTWAVKLRPRRLRQKFT</sequence>
<gene>
    <name evidence="1" type="ORF">CDD81_7259</name>
</gene>
<dbReference type="Proteomes" id="UP000226192">
    <property type="component" value="Unassembled WGS sequence"/>
</dbReference>
<protein>
    <submittedName>
        <fullName evidence="1">Uncharacterized protein</fullName>
    </submittedName>
</protein>
<proteinExistence type="predicted"/>
<name>A0A2C5Y5W4_9HYPO</name>
<comment type="caution">
    <text evidence="1">The sequence shown here is derived from an EMBL/GenBank/DDBJ whole genome shotgun (WGS) entry which is preliminary data.</text>
</comment>
<keyword evidence="2" id="KW-1185">Reference proteome</keyword>
<evidence type="ECO:0000313" key="2">
    <source>
        <dbReference type="Proteomes" id="UP000226192"/>
    </source>
</evidence>
<dbReference type="AlphaFoldDB" id="A0A2C5Y5W4"/>
<evidence type="ECO:0000313" key="1">
    <source>
        <dbReference type="EMBL" id="PHH62271.1"/>
    </source>
</evidence>
<dbReference type="EMBL" id="NJET01000076">
    <property type="protein sequence ID" value="PHH62271.1"/>
    <property type="molecule type" value="Genomic_DNA"/>
</dbReference>